<dbReference type="Proteomes" id="UP001280121">
    <property type="component" value="Unassembled WGS sequence"/>
</dbReference>
<keyword evidence="5" id="KW-1185">Reference proteome</keyword>
<dbReference type="InterPro" id="IPR036514">
    <property type="entry name" value="SGNH_hydro_sf"/>
</dbReference>
<protein>
    <submittedName>
        <fullName evidence="4">Uncharacterized protein</fullName>
    </submittedName>
</protein>
<dbReference type="PANTHER" id="PTHR46020:SF4">
    <property type="entry name" value="OS04G0650200 PROTEIN"/>
    <property type="match status" value="1"/>
</dbReference>
<evidence type="ECO:0000256" key="3">
    <source>
        <dbReference type="ARBA" id="ARBA00023098"/>
    </source>
</evidence>
<comment type="caution">
    <text evidence="4">The sequence shown here is derived from an EMBL/GenBank/DDBJ whole genome shotgun (WGS) entry which is preliminary data.</text>
</comment>
<keyword evidence="3" id="KW-0443">Lipid metabolism</keyword>
<accession>A0AAD9TDP3</accession>
<dbReference type="EMBL" id="JANJYI010000009">
    <property type="protein sequence ID" value="KAK2634239.1"/>
    <property type="molecule type" value="Genomic_DNA"/>
</dbReference>
<sequence>MDLKRIKGLGEENVIITAIEPLGCLPATTTNNSYKKCIEFFNSDEQFHNLLLKQAVKKLNTGTDNNSKSHYIILNIYKSFMSALNLKHFKGNESLGTMLCWFGWILVWKRR</sequence>
<evidence type="ECO:0000256" key="2">
    <source>
        <dbReference type="ARBA" id="ARBA00022963"/>
    </source>
</evidence>
<dbReference type="PANTHER" id="PTHR46020">
    <property type="entry name" value="OSJNBB0059K02.9 PROTEIN"/>
    <property type="match status" value="1"/>
</dbReference>
<evidence type="ECO:0000313" key="4">
    <source>
        <dbReference type="EMBL" id="KAK2634239.1"/>
    </source>
</evidence>
<name>A0AAD9TDP3_9ROSI</name>
<dbReference type="GO" id="GO:0016042">
    <property type="term" value="P:lipid catabolic process"/>
    <property type="evidence" value="ECO:0007669"/>
    <property type="project" value="UniProtKB-KW"/>
</dbReference>
<reference evidence="4" key="1">
    <citation type="journal article" date="2023" name="Plant J.">
        <title>Genome sequences and population genomics provide insights into the demographic history, inbreeding, and mutation load of two 'living fossil' tree species of Dipteronia.</title>
        <authorList>
            <person name="Feng Y."/>
            <person name="Comes H.P."/>
            <person name="Chen J."/>
            <person name="Zhu S."/>
            <person name="Lu R."/>
            <person name="Zhang X."/>
            <person name="Li P."/>
            <person name="Qiu J."/>
            <person name="Olsen K.M."/>
            <person name="Qiu Y."/>
        </authorList>
    </citation>
    <scope>NUCLEOTIDE SEQUENCE</scope>
    <source>
        <strain evidence="4">KIB01</strain>
    </source>
</reference>
<dbReference type="GO" id="GO:0016787">
    <property type="term" value="F:hydrolase activity"/>
    <property type="evidence" value="ECO:0007669"/>
    <property type="project" value="UniProtKB-KW"/>
</dbReference>
<evidence type="ECO:0000256" key="1">
    <source>
        <dbReference type="ARBA" id="ARBA00022801"/>
    </source>
</evidence>
<proteinExistence type="predicted"/>
<dbReference type="Gene3D" id="3.40.50.1110">
    <property type="entry name" value="SGNH hydrolase"/>
    <property type="match status" value="1"/>
</dbReference>
<keyword evidence="2" id="KW-0442">Lipid degradation</keyword>
<gene>
    <name evidence="4" type="ORF">Ddye_029031</name>
</gene>
<evidence type="ECO:0000313" key="5">
    <source>
        <dbReference type="Proteomes" id="UP001280121"/>
    </source>
</evidence>
<organism evidence="4 5">
    <name type="scientific">Dipteronia dyeriana</name>
    <dbReference type="NCBI Taxonomy" id="168575"/>
    <lineage>
        <taxon>Eukaryota</taxon>
        <taxon>Viridiplantae</taxon>
        <taxon>Streptophyta</taxon>
        <taxon>Embryophyta</taxon>
        <taxon>Tracheophyta</taxon>
        <taxon>Spermatophyta</taxon>
        <taxon>Magnoliopsida</taxon>
        <taxon>eudicotyledons</taxon>
        <taxon>Gunneridae</taxon>
        <taxon>Pentapetalae</taxon>
        <taxon>rosids</taxon>
        <taxon>malvids</taxon>
        <taxon>Sapindales</taxon>
        <taxon>Sapindaceae</taxon>
        <taxon>Hippocastanoideae</taxon>
        <taxon>Acereae</taxon>
        <taxon>Dipteronia</taxon>
    </lineage>
</organism>
<dbReference type="AlphaFoldDB" id="A0AAD9TDP3"/>
<keyword evidence="1" id="KW-0378">Hydrolase</keyword>